<dbReference type="InterPro" id="IPR000242">
    <property type="entry name" value="PTP_cat"/>
</dbReference>
<dbReference type="SMART" id="SM00060">
    <property type="entry name" value="FN3"/>
    <property type="match status" value="15"/>
</dbReference>
<feature type="domain" description="Fibronectin type-III" evidence="16">
    <location>
        <begin position="911"/>
        <end position="998"/>
    </location>
</feature>
<sequence length="1770" mass="198145">MLRSAAGVSLWMALALIKKGHGEPVKCAINLTEWRVSSRSVYLKWSSLGNLCNFTLTCSSDNASHTECHPVQKTNESYECSYNGLEAGTLYHLRIFSLSDTETRNISLQTDPLPPAKFEINKEKTTSTSLQVSWSPSSGKVDWYELQLSDHNNKKIQNVSIQGGISRREETFSNLTPGSKYNVIITAVAGNKSTPAIHISGSTVPSPVQNIQISVKTDTIHVSWLPGSGYVDRYRLLLLDKEGPVHEINHEERLLSYTFLGLTAGHLYNLTIIAEAAGLESYNFKLVRTAPAEVSALMVTNDGSLDTLKVTWKRPLGNLDFYNITLSHLGSIKEIKTLQPQVTEAQFDKLIPGSLYQVTVSTISGELFTDKMATGRTVPQKVSELKANSGGLLRSLTVSWLPPAGDWERYYIMLFNLSTVLLNTTLKKDRREYVIQDIRLIPGRQYEVAVIVESGGLQNTARCKGRTAPQPVLQLRVKHANESSLSVMWMTPVAEWDSYVVSLGDRDLTVINKALVKEAKEYTFSGLVPGRKYTATVTSISGDLSNWTSVEGRTVPAQVTSLHVTNQGATNSLFTNWTRALGDVESYQVLLIHENVVIKNESVSSETSRYHFHSLKAGGLYSVVVTTVSGGISSRQTIAEGRTVPSSVSGVTVNNSGRSDYLSVSWLPATGDVDSYLVTLSHDSQTVQTLTISRALSECSFSSLVPGRLYNVTIITKSGKYENHSFSWERTVPSSVQGLTVSNSARSDYLKVSWLHATGDFDNYEVIIKNNNDFNQTKSVPKDENECVFTKLVPGRQYSVTVSTRSGKYETSKRVNGRTMPESVKELTLSNRSTEDLQVTWSKAEGDVDQYEIQLLFNDMKVFPPIFLGNTIEEYRFTALTPGRLYKILVLTISGDTQRATFIEGLTAPSAVKNIHVSANGMTNSLKVNWTPGGGDVDSYTVTLFHHNYQLDSQTVSKPVSEHTFSKLEAGEQYRVVVQSNSGTLHNSLTALGRTIPSSVQGLFADHAYSSHSLLVTWHSAPGVAERYDILLLTEQGILLSNKSEPATAKQHKFEDLIPGKKYKVQMLTVSGGLFSSRAETEGRTVPAAVTNLKVTENTNGRLSFSWTTSQGELDSYNIFLYNPDKSLQDRISGDQNLQQCSFQNLRQGRMYKMVIVTHSGELTNESSVFGRTGPDRIQNLHCRPQNSTAIACSWTPPDSDFDGYSIECKKMDTGEVEFSKRIEKEKSLQNIMMLVPHKRYLVSIKVQSSDMTSEVVEDSTITMIDRPPPPLPHIRVNKKDALITKSSINFTFNCSWFSDTNGAVKYFTVVVREADGSEELKPDQQHPLPSYLEYKHNNSVRVYQTNYFASKCAENLDSNYKSFDIKLGAEMESLGGKCDPNQQKFCDGPLKPRTAYRISIRAFTQLFSEDLREFTEPLFSDTFFSLPITTESDTFVAQLTLTFEHSTKTKVRIADLKDVGRSQSCDIALLPENRGKNRYNNILPYDTSRVKLSNVDDDPCSDYINASYIPGNNFRREYIATQGPLPGTKDDFWKMAWEQNVHNIVMVTQCVEKGRVKCDHYWPLDQDSLYYGDLIVEMLSESVLPEWTIREFKICSEEQLDSKRLIRHFHYTVWPDHGVPETTQSLIQFVRTVRDYINRTPDTGPTILHCSAGVGRTGTFIALDRILQQLDSKDSVDIYGAVHDLRLHRVHMVQTECQYVYLHQCVRDVLRARKLRSEQENPLFPIYENVNPEYHRGVYRAVGSCWIVCELGRCQASGSSVHIPTQKNA</sequence>
<proteinExistence type="inferred from homology"/>
<dbReference type="Gene3D" id="2.60.40.10">
    <property type="entry name" value="Immunoglobulins"/>
    <property type="match status" value="13"/>
</dbReference>
<dbReference type="SMART" id="SM00404">
    <property type="entry name" value="PTPc_motif"/>
    <property type="match status" value="1"/>
</dbReference>
<keyword evidence="10" id="KW-0325">Glycoprotein</keyword>
<dbReference type="SMART" id="SM00194">
    <property type="entry name" value="PTPc"/>
    <property type="match status" value="1"/>
</dbReference>
<dbReference type="InterPro" id="IPR013783">
    <property type="entry name" value="Ig-like_fold"/>
</dbReference>
<evidence type="ECO:0000256" key="10">
    <source>
        <dbReference type="ARBA" id="ARBA00023180"/>
    </source>
</evidence>
<dbReference type="FunFam" id="3.90.190.10:FF:000009">
    <property type="entry name" value="Receptor-type tyrosine-protein phosphatase beta"/>
    <property type="match status" value="1"/>
</dbReference>
<dbReference type="STRING" id="8469.M7CHR3"/>
<dbReference type="PROSITE" id="PS00383">
    <property type="entry name" value="TYR_PHOSPHATASE_1"/>
    <property type="match status" value="1"/>
</dbReference>
<evidence type="ECO:0000256" key="9">
    <source>
        <dbReference type="ARBA" id="ARBA00023136"/>
    </source>
</evidence>
<dbReference type="PANTHER" id="PTHR46957">
    <property type="entry name" value="CYTOKINE RECEPTOR"/>
    <property type="match status" value="1"/>
</dbReference>
<dbReference type="Pfam" id="PF18861">
    <property type="entry name" value="PTP_tm"/>
    <property type="match status" value="1"/>
</dbReference>
<evidence type="ECO:0000256" key="2">
    <source>
        <dbReference type="ARBA" id="ARBA00013064"/>
    </source>
</evidence>
<feature type="domain" description="Fibronectin type-III" evidence="16">
    <location>
        <begin position="114"/>
        <end position="207"/>
    </location>
</feature>
<dbReference type="eggNOG" id="KOG0791">
    <property type="taxonomic scope" value="Eukaryota"/>
</dbReference>
<feature type="chain" id="PRO_5004081013" description="protein-tyrosine-phosphatase" evidence="13">
    <location>
        <begin position="23"/>
        <end position="1770"/>
    </location>
</feature>
<evidence type="ECO:0000256" key="7">
    <source>
        <dbReference type="ARBA" id="ARBA00022912"/>
    </source>
</evidence>
<comment type="subcellular location">
    <subcellularLocation>
        <location evidence="1">Membrane</location>
        <topology evidence="1">Single-pass type I membrane protein</topology>
    </subcellularLocation>
</comment>
<dbReference type="InterPro" id="IPR000387">
    <property type="entry name" value="Tyr_Pase_dom"/>
</dbReference>
<evidence type="ECO:0000256" key="12">
    <source>
        <dbReference type="ARBA" id="ARBA00051722"/>
    </source>
</evidence>
<keyword evidence="4 13" id="KW-0732">Signal</keyword>
<evidence type="ECO:0000259" key="14">
    <source>
        <dbReference type="PROSITE" id="PS50055"/>
    </source>
</evidence>
<feature type="domain" description="Fibronectin type-III" evidence="16">
    <location>
        <begin position="471"/>
        <end position="558"/>
    </location>
</feature>
<dbReference type="FunFam" id="2.60.40.10:FF:000369">
    <property type="entry name" value="Protein tyrosine phosphatase, receptor type B"/>
    <property type="match status" value="11"/>
</dbReference>
<dbReference type="InterPro" id="IPR036116">
    <property type="entry name" value="FN3_sf"/>
</dbReference>
<dbReference type="EC" id="3.1.3.48" evidence="2"/>
<dbReference type="GO" id="GO:0043235">
    <property type="term" value="C:receptor complex"/>
    <property type="evidence" value="ECO:0007669"/>
    <property type="project" value="TreeGrafter"/>
</dbReference>
<keyword evidence="18" id="KW-1185">Reference proteome</keyword>
<dbReference type="InterPro" id="IPR003595">
    <property type="entry name" value="Tyr_Pase_cat"/>
</dbReference>
<comment type="catalytic activity">
    <reaction evidence="12">
        <text>O-phospho-L-tyrosyl-[protein] + H2O = L-tyrosyl-[protein] + phosphate</text>
        <dbReference type="Rhea" id="RHEA:10684"/>
        <dbReference type="Rhea" id="RHEA-COMP:10136"/>
        <dbReference type="Rhea" id="RHEA-COMP:20101"/>
        <dbReference type="ChEBI" id="CHEBI:15377"/>
        <dbReference type="ChEBI" id="CHEBI:43474"/>
        <dbReference type="ChEBI" id="CHEBI:46858"/>
        <dbReference type="ChEBI" id="CHEBI:61978"/>
        <dbReference type="EC" id="3.1.3.48"/>
    </reaction>
</comment>
<dbReference type="Pfam" id="PF00102">
    <property type="entry name" value="Y_phosphatase"/>
    <property type="match status" value="1"/>
</dbReference>
<evidence type="ECO:0000256" key="8">
    <source>
        <dbReference type="ARBA" id="ARBA00022989"/>
    </source>
</evidence>
<keyword evidence="17" id="KW-0675">Receptor</keyword>
<evidence type="ECO:0000256" key="5">
    <source>
        <dbReference type="ARBA" id="ARBA00022737"/>
    </source>
</evidence>
<keyword evidence="6" id="KW-0378">Hydrolase</keyword>
<feature type="domain" description="Fibronectin type-III" evidence="16">
    <location>
        <begin position="999"/>
        <end position="1089"/>
    </location>
</feature>
<dbReference type="CDD" id="cd00063">
    <property type="entry name" value="FN3"/>
    <property type="match status" value="7"/>
</dbReference>
<evidence type="ECO:0000256" key="4">
    <source>
        <dbReference type="ARBA" id="ARBA00022729"/>
    </source>
</evidence>
<keyword evidence="8" id="KW-1133">Transmembrane helix</keyword>
<evidence type="ECO:0000259" key="16">
    <source>
        <dbReference type="PROSITE" id="PS50853"/>
    </source>
</evidence>
<evidence type="ECO:0000313" key="18">
    <source>
        <dbReference type="Proteomes" id="UP000031443"/>
    </source>
</evidence>
<reference evidence="18" key="1">
    <citation type="journal article" date="2013" name="Nat. Genet.">
        <title>The draft genomes of soft-shell turtle and green sea turtle yield insights into the development and evolution of the turtle-specific body plan.</title>
        <authorList>
            <person name="Wang Z."/>
            <person name="Pascual-Anaya J."/>
            <person name="Zadissa A."/>
            <person name="Li W."/>
            <person name="Niimura Y."/>
            <person name="Huang Z."/>
            <person name="Li C."/>
            <person name="White S."/>
            <person name="Xiong Z."/>
            <person name="Fang D."/>
            <person name="Wang B."/>
            <person name="Ming Y."/>
            <person name="Chen Y."/>
            <person name="Zheng Y."/>
            <person name="Kuraku S."/>
            <person name="Pignatelli M."/>
            <person name="Herrero J."/>
            <person name="Beal K."/>
            <person name="Nozawa M."/>
            <person name="Li Q."/>
            <person name="Wang J."/>
            <person name="Zhang H."/>
            <person name="Yu L."/>
            <person name="Shigenobu S."/>
            <person name="Wang J."/>
            <person name="Liu J."/>
            <person name="Flicek P."/>
            <person name="Searle S."/>
            <person name="Wang J."/>
            <person name="Kuratani S."/>
            <person name="Yin Y."/>
            <person name="Aken B."/>
            <person name="Zhang G."/>
            <person name="Irie N."/>
        </authorList>
    </citation>
    <scope>NUCLEOTIDE SEQUENCE [LARGE SCALE GENOMIC DNA]</scope>
</reference>
<protein>
    <recommendedName>
        <fullName evidence="2">protein-tyrosine-phosphatase</fullName>
        <ecNumber evidence="2">3.1.3.48</ecNumber>
    </recommendedName>
</protein>
<dbReference type="FunFam" id="2.60.40.10:FF:001376">
    <property type="entry name" value="Protein tyrosine phosphatase, receptor type B"/>
    <property type="match status" value="1"/>
</dbReference>
<keyword evidence="7" id="KW-0904">Protein phosphatase</keyword>
<dbReference type="GO" id="GO:0045296">
    <property type="term" value="F:cadherin binding"/>
    <property type="evidence" value="ECO:0007669"/>
    <property type="project" value="TreeGrafter"/>
</dbReference>
<dbReference type="InterPro" id="IPR029021">
    <property type="entry name" value="Prot-tyrosine_phosphatase-like"/>
</dbReference>
<organism evidence="17 18">
    <name type="scientific">Chelonia mydas</name>
    <name type="common">Green sea-turtle</name>
    <name type="synonym">Chelonia agassizi</name>
    <dbReference type="NCBI Taxonomy" id="8469"/>
    <lineage>
        <taxon>Eukaryota</taxon>
        <taxon>Metazoa</taxon>
        <taxon>Chordata</taxon>
        <taxon>Craniata</taxon>
        <taxon>Vertebrata</taxon>
        <taxon>Euteleostomi</taxon>
        <taxon>Archelosauria</taxon>
        <taxon>Testudinata</taxon>
        <taxon>Testudines</taxon>
        <taxon>Cryptodira</taxon>
        <taxon>Durocryptodira</taxon>
        <taxon>Americhelydia</taxon>
        <taxon>Chelonioidea</taxon>
        <taxon>Cheloniidae</taxon>
        <taxon>Chelonia</taxon>
    </lineage>
</organism>
<dbReference type="EMBL" id="KB510843">
    <property type="protein sequence ID" value="EMP40467.1"/>
    <property type="molecule type" value="Genomic_DNA"/>
</dbReference>
<accession>M7CHR3</accession>
<dbReference type="CDD" id="cd14617">
    <property type="entry name" value="R-PTPc-B"/>
    <property type="match status" value="1"/>
</dbReference>
<feature type="domain" description="Fibronectin type-III" evidence="16">
    <location>
        <begin position="290"/>
        <end position="380"/>
    </location>
</feature>
<evidence type="ECO:0000256" key="11">
    <source>
        <dbReference type="ARBA" id="ARBA00025789"/>
    </source>
</evidence>
<keyword evidence="3" id="KW-0812">Transmembrane</keyword>
<keyword evidence="5" id="KW-0677">Repeat</keyword>
<dbReference type="InterPro" id="IPR050713">
    <property type="entry name" value="RTP_Phos/Ushers"/>
</dbReference>
<feature type="domain" description="Fibronectin type-III" evidence="16">
    <location>
        <begin position="644"/>
        <end position="731"/>
    </location>
</feature>
<keyword evidence="9" id="KW-0472">Membrane</keyword>
<evidence type="ECO:0000256" key="3">
    <source>
        <dbReference type="ARBA" id="ARBA00022692"/>
    </source>
</evidence>
<evidence type="ECO:0000259" key="15">
    <source>
        <dbReference type="PROSITE" id="PS50056"/>
    </source>
</evidence>
<dbReference type="GO" id="GO:0016020">
    <property type="term" value="C:membrane"/>
    <property type="evidence" value="ECO:0007669"/>
    <property type="project" value="UniProtKB-SubCell"/>
</dbReference>
<dbReference type="SUPFAM" id="SSF52799">
    <property type="entry name" value="(Phosphotyrosine protein) phosphatases II"/>
    <property type="match status" value="1"/>
</dbReference>
<dbReference type="SUPFAM" id="SSF49265">
    <property type="entry name" value="Fibronectin type III"/>
    <property type="match status" value="14"/>
</dbReference>
<dbReference type="GO" id="GO:0001525">
    <property type="term" value="P:angiogenesis"/>
    <property type="evidence" value="ECO:0007669"/>
    <property type="project" value="TreeGrafter"/>
</dbReference>
<feature type="domain" description="Fibronectin type-III" evidence="16">
    <location>
        <begin position="732"/>
        <end position="822"/>
    </location>
</feature>
<dbReference type="PROSITE" id="PS50853">
    <property type="entry name" value="FN3"/>
    <property type="match status" value="8"/>
</dbReference>
<comment type="similarity">
    <text evidence="11">Belongs to the protein-tyrosine phosphatase family. Receptor class 3 subfamily.</text>
</comment>
<dbReference type="PROSITE" id="PS50056">
    <property type="entry name" value="TYR_PHOSPHATASE_2"/>
    <property type="match status" value="1"/>
</dbReference>
<evidence type="ECO:0000256" key="1">
    <source>
        <dbReference type="ARBA" id="ARBA00004479"/>
    </source>
</evidence>
<evidence type="ECO:0000256" key="6">
    <source>
        <dbReference type="ARBA" id="ARBA00022801"/>
    </source>
</evidence>
<feature type="domain" description="Fibronectin type-III" evidence="16">
    <location>
        <begin position="1177"/>
        <end position="1268"/>
    </location>
</feature>
<name>M7CHR3_CHEMY</name>
<dbReference type="InterPro" id="IPR003961">
    <property type="entry name" value="FN3_dom"/>
</dbReference>
<dbReference type="InterPro" id="IPR016130">
    <property type="entry name" value="Tyr_Pase_AS"/>
</dbReference>
<dbReference type="PRINTS" id="PR00700">
    <property type="entry name" value="PRTYPHPHTASE"/>
</dbReference>
<feature type="signal peptide" evidence="13">
    <location>
        <begin position="1"/>
        <end position="22"/>
    </location>
</feature>
<dbReference type="Proteomes" id="UP000031443">
    <property type="component" value="Unassembled WGS sequence"/>
</dbReference>
<feature type="domain" description="Tyrosine-protein phosphatase" evidence="14">
    <location>
        <begin position="1440"/>
        <end position="1710"/>
    </location>
</feature>
<dbReference type="InterPro" id="IPR041201">
    <property type="entry name" value="PTPRJ_TM"/>
</dbReference>
<evidence type="ECO:0000256" key="13">
    <source>
        <dbReference type="SAM" id="SignalP"/>
    </source>
</evidence>
<dbReference type="Pfam" id="PF00041">
    <property type="entry name" value="fn3"/>
    <property type="match status" value="12"/>
</dbReference>
<dbReference type="Gene3D" id="3.90.190.10">
    <property type="entry name" value="Protein tyrosine phosphatase superfamily"/>
    <property type="match status" value="1"/>
</dbReference>
<dbReference type="PROSITE" id="PS50055">
    <property type="entry name" value="TYR_PHOSPHATASE_PTP"/>
    <property type="match status" value="1"/>
</dbReference>
<dbReference type="PANTHER" id="PTHR46957:SF2">
    <property type="entry name" value="RECEPTOR-TYPE TYROSINE-PROTEIN PHOSPHATASE BETA"/>
    <property type="match status" value="1"/>
</dbReference>
<evidence type="ECO:0000313" key="17">
    <source>
        <dbReference type="EMBL" id="EMP40467.1"/>
    </source>
</evidence>
<feature type="domain" description="Tyrosine specific protein phosphatases" evidence="15">
    <location>
        <begin position="1628"/>
        <end position="1701"/>
    </location>
</feature>
<dbReference type="GO" id="GO:0004725">
    <property type="term" value="F:protein tyrosine phosphatase activity"/>
    <property type="evidence" value="ECO:0007669"/>
    <property type="project" value="UniProtKB-EC"/>
</dbReference>
<gene>
    <name evidence="17" type="ORF">UY3_02302</name>
</gene>